<keyword evidence="3" id="KW-1185">Reference proteome</keyword>
<dbReference type="EC" id="2.4.-.-" evidence="2"/>
<dbReference type="Proteomes" id="UP001079657">
    <property type="component" value="Unassembled WGS sequence"/>
</dbReference>
<dbReference type="RefSeq" id="WP_268049263.1">
    <property type="nucleotide sequence ID" value="NZ_JAPQES010000002.1"/>
</dbReference>
<comment type="caution">
    <text evidence="2">The sequence shown here is derived from an EMBL/GenBank/DDBJ whole genome shotgun (WGS) entry which is preliminary data.</text>
</comment>
<evidence type="ECO:0000313" key="3">
    <source>
        <dbReference type="Proteomes" id="UP001079657"/>
    </source>
</evidence>
<dbReference type="Pfam" id="PF00534">
    <property type="entry name" value="Glycos_transf_1"/>
    <property type="match status" value="1"/>
</dbReference>
<dbReference type="InterPro" id="IPR001296">
    <property type="entry name" value="Glyco_trans_1"/>
</dbReference>
<dbReference type="SUPFAM" id="SSF53756">
    <property type="entry name" value="UDP-Glycosyltransferase/glycogen phosphorylase"/>
    <property type="match status" value="1"/>
</dbReference>
<gene>
    <name evidence="2" type="ORF">OXH55_07750</name>
</gene>
<name>A0ABT4CPZ7_9CLOT</name>
<organism evidence="2 3">
    <name type="scientific">Clostridium ganghwense</name>
    <dbReference type="NCBI Taxonomy" id="312089"/>
    <lineage>
        <taxon>Bacteria</taxon>
        <taxon>Bacillati</taxon>
        <taxon>Bacillota</taxon>
        <taxon>Clostridia</taxon>
        <taxon>Eubacteriales</taxon>
        <taxon>Clostridiaceae</taxon>
        <taxon>Clostridium</taxon>
    </lineage>
</organism>
<proteinExistence type="predicted"/>
<reference evidence="2" key="1">
    <citation type="submission" date="2022-12" db="EMBL/GenBank/DDBJ databases">
        <authorList>
            <person name="Wang J."/>
        </authorList>
    </citation>
    <scope>NUCLEOTIDE SEQUENCE</scope>
    <source>
        <strain evidence="2">HY-42-06</strain>
    </source>
</reference>
<dbReference type="Gene3D" id="3.40.50.2000">
    <property type="entry name" value="Glycogen Phosphorylase B"/>
    <property type="match status" value="1"/>
</dbReference>
<evidence type="ECO:0000259" key="1">
    <source>
        <dbReference type="Pfam" id="PF00534"/>
    </source>
</evidence>
<protein>
    <submittedName>
        <fullName evidence="2">Glycosyltransferase</fullName>
        <ecNumber evidence="2">2.4.-.-</ecNumber>
    </submittedName>
</protein>
<sequence length="331" mass="39242">MITFIQMPTIPYNWMIQRPQQIMKELNRRNNLVYYIENLTGNYLLKKNNNFYVSGRNFDIKNIKTRGNIVLWCSSPKQVELVDIIPHDYVIYDIIDEASHEFIGWRQSIKKMISKADIIFTSSENLYNKYKNLYVKTYLIKNGVDSEHFTLNKSKWPKDLPTGKKIIGYSGAIASWLDWNIINYISKDSNYNFVFIGALINQIRDLILRDNIYFLGLKQYREVPFYINNFDCCLIPFKLNSMTNCCNPIKLYEYFALGKPAVCTNMYGIKEFNNICYIAKSKLEFRKKIYNAVDENDNKLFNMRIEIAKKNSWKDRVDTILNILYEEFGIR</sequence>
<dbReference type="EMBL" id="JAPQES010000002">
    <property type="protein sequence ID" value="MCY6370528.1"/>
    <property type="molecule type" value="Genomic_DNA"/>
</dbReference>
<keyword evidence="2" id="KW-0328">Glycosyltransferase</keyword>
<evidence type="ECO:0000313" key="2">
    <source>
        <dbReference type="EMBL" id="MCY6370528.1"/>
    </source>
</evidence>
<dbReference type="GO" id="GO:0016757">
    <property type="term" value="F:glycosyltransferase activity"/>
    <property type="evidence" value="ECO:0007669"/>
    <property type="project" value="UniProtKB-KW"/>
</dbReference>
<accession>A0ABT4CPZ7</accession>
<feature type="domain" description="Glycosyl transferase family 1" evidence="1">
    <location>
        <begin position="187"/>
        <end position="273"/>
    </location>
</feature>
<keyword evidence="2" id="KW-0808">Transferase</keyword>